<feature type="transmembrane region" description="Helical" evidence="2">
    <location>
        <begin position="429"/>
        <end position="448"/>
    </location>
</feature>
<dbReference type="STRING" id="1227454.C446_09278"/>
<feature type="compositionally biased region" description="Low complexity" evidence="1">
    <location>
        <begin position="34"/>
        <end position="52"/>
    </location>
</feature>
<reference evidence="3 4" key="1">
    <citation type="journal article" date="2014" name="PLoS Genet.">
        <title>Phylogenetically driven sequencing of extremely halophilic archaea reveals strategies for static and dynamic osmo-response.</title>
        <authorList>
            <person name="Becker E.A."/>
            <person name="Seitzer P.M."/>
            <person name="Tritt A."/>
            <person name="Larsen D."/>
            <person name="Krusor M."/>
            <person name="Yao A.I."/>
            <person name="Wu D."/>
            <person name="Madern D."/>
            <person name="Eisen J.A."/>
            <person name="Darling A.E."/>
            <person name="Facciotti M.T."/>
        </authorList>
    </citation>
    <scope>NUCLEOTIDE SEQUENCE [LARGE SCALE GENOMIC DNA]</scope>
    <source>
        <strain evidence="3 4">JCM 10879</strain>
    </source>
</reference>
<accession>M0M281</accession>
<dbReference type="OrthoDB" id="103676at2157"/>
<dbReference type="AlphaFoldDB" id="M0M281"/>
<protein>
    <recommendedName>
        <fullName evidence="5">PGF-pre-PGF domain-containing protein</fullName>
    </recommendedName>
</protein>
<sequence>MTGRDRLAVAAVVALVVLGTVGGVAGSALADATADAGEPAPAPNANASMPPSDHTYVIEQGDACQEIEPLSTSESVDSFYDYRNHETHPESADRMYSSYGTEHFQENNASLLFLHEGTDGISLVAVHDRVDGETTGGVASFDIVGLPHEADWEVKNDDYDGPTNMDEFDRGDGWAAADWIWIESRTGGGAIQGGLNDPFAVTVHPAFNEDATHYENDDLYDPDWYDGGEIEEWHVLSGDADDPDRWELTSLEEPVTIRTGNCADPAVTYDRTDEGIAATVTDASHDDVVRLQPTNGSADGIQFERVDVTDLVGEETFVFASHQPDDLPAAPDDRESLGSLAGTSTQEITATVTFSVDAQLLEEENLEPDRVAVYESDDGDWSEAETALIEETGATYRFTAEVSSLEALTVAETQGAESTVEGYASSIPGFGPIVAAGAILLLVVGWAARVQSHTA</sequence>
<evidence type="ECO:0000313" key="4">
    <source>
        <dbReference type="Proteomes" id="UP000011607"/>
    </source>
</evidence>
<keyword evidence="2" id="KW-1133">Transmembrane helix</keyword>
<dbReference type="eggNOG" id="arCOG02540">
    <property type="taxonomic scope" value="Archaea"/>
</dbReference>
<dbReference type="NCBIfam" id="TIGR04213">
    <property type="entry name" value="PGF_pre_PGF"/>
    <property type="match status" value="1"/>
</dbReference>
<dbReference type="Proteomes" id="UP000011607">
    <property type="component" value="Unassembled WGS sequence"/>
</dbReference>
<evidence type="ECO:0000313" key="3">
    <source>
        <dbReference type="EMBL" id="EMA38704.1"/>
    </source>
</evidence>
<organism evidence="3 4">
    <name type="scientific">Halobiforma nitratireducens JCM 10879</name>
    <dbReference type="NCBI Taxonomy" id="1227454"/>
    <lineage>
        <taxon>Archaea</taxon>
        <taxon>Methanobacteriati</taxon>
        <taxon>Methanobacteriota</taxon>
        <taxon>Stenosarchaea group</taxon>
        <taxon>Halobacteria</taxon>
        <taxon>Halobacteriales</taxon>
        <taxon>Natrialbaceae</taxon>
        <taxon>Halobiforma</taxon>
    </lineage>
</organism>
<dbReference type="RefSeq" id="WP_006672777.1">
    <property type="nucleotide sequence ID" value="NZ_AOMA01000091.1"/>
</dbReference>
<keyword evidence="2" id="KW-0812">Transmembrane</keyword>
<comment type="caution">
    <text evidence="3">The sequence shown here is derived from an EMBL/GenBank/DDBJ whole genome shotgun (WGS) entry which is preliminary data.</text>
</comment>
<name>M0M281_9EURY</name>
<dbReference type="EMBL" id="AOMA01000091">
    <property type="protein sequence ID" value="EMA38704.1"/>
    <property type="molecule type" value="Genomic_DNA"/>
</dbReference>
<feature type="region of interest" description="Disordered" evidence="1">
    <location>
        <begin position="34"/>
        <end position="54"/>
    </location>
</feature>
<dbReference type="InterPro" id="IPR026453">
    <property type="entry name" value="PGF_pre_PGF"/>
</dbReference>
<evidence type="ECO:0008006" key="5">
    <source>
        <dbReference type="Google" id="ProtNLM"/>
    </source>
</evidence>
<dbReference type="PATRIC" id="fig|1227454.3.peg.1885"/>
<evidence type="ECO:0000256" key="1">
    <source>
        <dbReference type="SAM" id="MobiDB-lite"/>
    </source>
</evidence>
<evidence type="ECO:0000256" key="2">
    <source>
        <dbReference type="SAM" id="Phobius"/>
    </source>
</evidence>
<keyword evidence="4" id="KW-1185">Reference proteome</keyword>
<gene>
    <name evidence="3" type="ORF">C446_09278</name>
</gene>
<proteinExistence type="predicted"/>
<keyword evidence="2" id="KW-0472">Membrane</keyword>